<keyword evidence="4" id="KW-1185">Reference proteome</keyword>
<dbReference type="RefSeq" id="WP_067387527.1">
    <property type="nucleotide sequence ID" value="NZ_BCTA01000013.1"/>
</dbReference>
<evidence type="ECO:0000313" key="5">
    <source>
        <dbReference type="Proteomes" id="UP001207528"/>
    </source>
</evidence>
<protein>
    <submittedName>
        <fullName evidence="3">Uncharacterized protein</fullName>
    </submittedName>
</protein>
<dbReference type="AlphaFoldDB" id="A0AAW5SJA6"/>
<reference evidence="3" key="2">
    <citation type="submission" date="2020-07" db="EMBL/GenBank/DDBJ databases">
        <authorList>
            <person name="Pettersson B.M.F."/>
            <person name="Behra P.R.K."/>
            <person name="Ramesh M."/>
            <person name="Das S."/>
            <person name="Dasgupta S."/>
            <person name="Kirsebom L.A."/>
        </authorList>
    </citation>
    <scope>NUCLEOTIDE SEQUENCE</scope>
    <source>
        <strain evidence="3">DSM 44203</strain>
    </source>
</reference>
<accession>A0AAW5SJA6</accession>
<evidence type="ECO:0000313" key="2">
    <source>
        <dbReference type="EMBL" id="GAT07711.1"/>
    </source>
</evidence>
<reference evidence="3" key="3">
    <citation type="journal article" date="2022" name="BMC Genomics">
        <title>Comparative genome analysis of mycobacteria focusing on tRNA and non-coding RNA.</title>
        <authorList>
            <person name="Behra P.R.K."/>
            <person name="Pettersson B.M.F."/>
            <person name="Ramesh M."/>
            <person name="Das S."/>
            <person name="Dasgupta S."/>
            <person name="Kirsebom L.A."/>
        </authorList>
    </citation>
    <scope>NUCLEOTIDE SEQUENCE</scope>
    <source>
        <strain evidence="3">DSM 44203</strain>
    </source>
</reference>
<evidence type="ECO:0000313" key="3">
    <source>
        <dbReference type="EMBL" id="MCV7023645.1"/>
    </source>
</evidence>
<dbReference type="Proteomes" id="UP001207528">
    <property type="component" value="Unassembled WGS sequence"/>
</dbReference>
<feature type="region of interest" description="Disordered" evidence="1">
    <location>
        <begin position="186"/>
        <end position="211"/>
    </location>
</feature>
<dbReference type="Proteomes" id="UP000069773">
    <property type="component" value="Unassembled WGS sequence"/>
</dbReference>
<reference evidence="2 4" key="1">
    <citation type="journal article" date="2016" name="Genome Announc.">
        <title>Draft Genome Sequences of Five Rapidly Growing Mycobacterium Species, M. thermoresistibile, M. fortuitum subsp. acetamidolyticum, M. canariasense, M. brisbanense, and M. novocastrense.</title>
        <authorList>
            <person name="Katahira K."/>
            <person name="Ogura Y."/>
            <person name="Gotoh Y."/>
            <person name="Hayashi T."/>
        </authorList>
    </citation>
    <scope>NUCLEOTIDE SEQUENCE [LARGE SCALE GENOMIC DNA]</scope>
    <source>
        <strain evidence="2 4">JCM18114</strain>
    </source>
</reference>
<dbReference type="EMBL" id="BCTA01000013">
    <property type="protein sequence ID" value="GAT07711.1"/>
    <property type="molecule type" value="Genomic_DNA"/>
</dbReference>
<sequence length="211" mass="23175">MSALYLVKDGDRTVALTAERDGRLHCYVPNVDAFVYNKPMSVDFLIDREMDYEPVTAQDAAAIIKEGAIGKINGRTNKSLLDWAKGETRRLDPAEVLGSNTLVDDPLPTATEVANAKAAVLRKTPLGRWIVYKTYTNTGNRQPALQMASDLRNRRIKAFRDIPVRARVLDSEDGASLVVQISRAASRRSSAAEPIKARPRAAAAAARAKKR</sequence>
<evidence type="ECO:0000256" key="1">
    <source>
        <dbReference type="SAM" id="MobiDB-lite"/>
    </source>
</evidence>
<gene>
    <name evidence="3" type="ORF">H7I77_09830</name>
    <name evidence="2" type="ORF">RMCN_0844</name>
</gene>
<dbReference type="EMBL" id="JACKTI010000029">
    <property type="protein sequence ID" value="MCV7023645.1"/>
    <property type="molecule type" value="Genomic_DNA"/>
</dbReference>
<name>A0AAW5SJA6_MYCNV</name>
<evidence type="ECO:0000313" key="4">
    <source>
        <dbReference type="Proteomes" id="UP000069773"/>
    </source>
</evidence>
<comment type="caution">
    <text evidence="3">The sequence shown here is derived from an EMBL/GenBank/DDBJ whole genome shotgun (WGS) entry which is preliminary data.</text>
</comment>
<proteinExistence type="predicted"/>
<organism evidence="3 5">
    <name type="scientific">Mycolicibacterium novocastrense</name>
    <name type="common">Mycobacterium novocastrense</name>
    <dbReference type="NCBI Taxonomy" id="59813"/>
    <lineage>
        <taxon>Bacteria</taxon>
        <taxon>Bacillati</taxon>
        <taxon>Actinomycetota</taxon>
        <taxon>Actinomycetes</taxon>
        <taxon>Mycobacteriales</taxon>
        <taxon>Mycobacteriaceae</taxon>
        <taxon>Mycolicibacterium</taxon>
    </lineage>
</organism>